<keyword evidence="2" id="KW-0808">Transferase</keyword>
<evidence type="ECO:0000256" key="2">
    <source>
        <dbReference type="ARBA" id="ARBA00022679"/>
    </source>
</evidence>
<dbReference type="GO" id="GO:0032259">
    <property type="term" value="P:methylation"/>
    <property type="evidence" value="ECO:0007669"/>
    <property type="project" value="UniProtKB-KW"/>
</dbReference>
<keyword evidence="5" id="KW-1185">Reference proteome</keyword>
<dbReference type="SUPFAM" id="SSF53335">
    <property type="entry name" value="S-adenosyl-L-methionine-dependent methyltransferases"/>
    <property type="match status" value="1"/>
</dbReference>
<comment type="caution">
    <text evidence="4">The sequence shown here is derived from an EMBL/GenBank/DDBJ whole genome shotgun (WGS) entry which is preliminary data.</text>
</comment>
<dbReference type="EMBL" id="MU858152">
    <property type="protein sequence ID" value="KAK4211286.1"/>
    <property type="molecule type" value="Genomic_DNA"/>
</dbReference>
<name>A0AAN6Y316_9PEZI</name>
<gene>
    <name evidence="4" type="ORF">QBC37DRAFT_474502</name>
</gene>
<sequence length="274" mass="30280">MASSTDTVPSGSSTSTEPEIKYLDTASAYDLWSSVYDTDNNFLQALDSFEMKTLFPELISTLESSNPALSKPWKLVDLGCGTGRNTIHLASLPAPDVDEIYALDLSPRMLDLARERLKNYGAGEVAEKVKFQVFNVMNPSDREKVPKTADAIISTLVLEHVPLVDYFPVAAGMLKVGGLLLLTNMHGDMGKISQAGFVDPTTGEKIRPLESYAYSCDEVRSEAERFGFEMLSLGQKDGFEEKMVTNENHELFGPRAAKWIGVRVWFGGILRKVR</sequence>
<dbReference type="Gene3D" id="3.40.50.150">
    <property type="entry name" value="Vaccinia Virus protein VP39"/>
    <property type="match status" value="1"/>
</dbReference>
<dbReference type="Proteomes" id="UP001301769">
    <property type="component" value="Unassembled WGS sequence"/>
</dbReference>
<keyword evidence="1 4" id="KW-0489">Methyltransferase</keyword>
<dbReference type="InterPro" id="IPR041698">
    <property type="entry name" value="Methyltransf_25"/>
</dbReference>
<dbReference type="CDD" id="cd02440">
    <property type="entry name" value="AdoMet_MTases"/>
    <property type="match status" value="1"/>
</dbReference>
<dbReference type="InterPro" id="IPR029063">
    <property type="entry name" value="SAM-dependent_MTases_sf"/>
</dbReference>
<organism evidence="4 5">
    <name type="scientific">Rhypophila decipiens</name>
    <dbReference type="NCBI Taxonomy" id="261697"/>
    <lineage>
        <taxon>Eukaryota</taxon>
        <taxon>Fungi</taxon>
        <taxon>Dikarya</taxon>
        <taxon>Ascomycota</taxon>
        <taxon>Pezizomycotina</taxon>
        <taxon>Sordariomycetes</taxon>
        <taxon>Sordariomycetidae</taxon>
        <taxon>Sordariales</taxon>
        <taxon>Naviculisporaceae</taxon>
        <taxon>Rhypophila</taxon>
    </lineage>
</organism>
<dbReference type="GO" id="GO:0008168">
    <property type="term" value="F:methyltransferase activity"/>
    <property type="evidence" value="ECO:0007669"/>
    <property type="project" value="UniProtKB-KW"/>
</dbReference>
<feature type="domain" description="Methyltransferase" evidence="3">
    <location>
        <begin position="76"/>
        <end position="178"/>
    </location>
</feature>
<evidence type="ECO:0000256" key="1">
    <source>
        <dbReference type="ARBA" id="ARBA00022603"/>
    </source>
</evidence>
<accession>A0AAN6Y316</accession>
<evidence type="ECO:0000313" key="5">
    <source>
        <dbReference type="Proteomes" id="UP001301769"/>
    </source>
</evidence>
<dbReference type="PANTHER" id="PTHR43861:SF1">
    <property type="entry name" value="TRANS-ACONITATE 2-METHYLTRANSFERASE"/>
    <property type="match status" value="1"/>
</dbReference>
<reference evidence="4" key="1">
    <citation type="journal article" date="2023" name="Mol. Phylogenet. Evol.">
        <title>Genome-scale phylogeny and comparative genomics of the fungal order Sordariales.</title>
        <authorList>
            <person name="Hensen N."/>
            <person name="Bonometti L."/>
            <person name="Westerberg I."/>
            <person name="Brannstrom I.O."/>
            <person name="Guillou S."/>
            <person name="Cros-Aarteil S."/>
            <person name="Calhoun S."/>
            <person name="Haridas S."/>
            <person name="Kuo A."/>
            <person name="Mondo S."/>
            <person name="Pangilinan J."/>
            <person name="Riley R."/>
            <person name="LaButti K."/>
            <person name="Andreopoulos B."/>
            <person name="Lipzen A."/>
            <person name="Chen C."/>
            <person name="Yan M."/>
            <person name="Daum C."/>
            <person name="Ng V."/>
            <person name="Clum A."/>
            <person name="Steindorff A."/>
            <person name="Ohm R.A."/>
            <person name="Martin F."/>
            <person name="Silar P."/>
            <person name="Natvig D.O."/>
            <person name="Lalanne C."/>
            <person name="Gautier V."/>
            <person name="Ament-Velasquez S.L."/>
            <person name="Kruys A."/>
            <person name="Hutchinson M.I."/>
            <person name="Powell A.J."/>
            <person name="Barry K."/>
            <person name="Miller A.N."/>
            <person name="Grigoriev I.V."/>
            <person name="Debuchy R."/>
            <person name="Gladieux P."/>
            <person name="Hiltunen Thoren M."/>
            <person name="Johannesson H."/>
        </authorList>
    </citation>
    <scope>NUCLEOTIDE SEQUENCE</scope>
    <source>
        <strain evidence="4">PSN293</strain>
    </source>
</reference>
<dbReference type="AlphaFoldDB" id="A0AAN6Y316"/>
<protein>
    <submittedName>
        <fullName evidence="4">S-adenosyl-L-methionine-dependent methyltransferase</fullName>
    </submittedName>
</protein>
<dbReference type="PANTHER" id="PTHR43861">
    <property type="entry name" value="TRANS-ACONITATE 2-METHYLTRANSFERASE-RELATED"/>
    <property type="match status" value="1"/>
</dbReference>
<evidence type="ECO:0000259" key="3">
    <source>
        <dbReference type="Pfam" id="PF13649"/>
    </source>
</evidence>
<proteinExistence type="predicted"/>
<reference evidence="4" key="2">
    <citation type="submission" date="2023-05" db="EMBL/GenBank/DDBJ databases">
        <authorList>
            <consortium name="Lawrence Berkeley National Laboratory"/>
            <person name="Steindorff A."/>
            <person name="Hensen N."/>
            <person name="Bonometti L."/>
            <person name="Westerberg I."/>
            <person name="Brannstrom I.O."/>
            <person name="Guillou S."/>
            <person name="Cros-Aarteil S."/>
            <person name="Calhoun S."/>
            <person name="Haridas S."/>
            <person name="Kuo A."/>
            <person name="Mondo S."/>
            <person name="Pangilinan J."/>
            <person name="Riley R."/>
            <person name="Labutti K."/>
            <person name="Andreopoulos B."/>
            <person name="Lipzen A."/>
            <person name="Chen C."/>
            <person name="Yanf M."/>
            <person name="Daum C."/>
            <person name="Ng V."/>
            <person name="Clum A."/>
            <person name="Ohm R."/>
            <person name="Martin F."/>
            <person name="Silar P."/>
            <person name="Natvig D."/>
            <person name="Lalanne C."/>
            <person name="Gautier V."/>
            <person name="Ament-Velasquez S.L."/>
            <person name="Kruys A."/>
            <person name="Hutchinson M.I."/>
            <person name="Powell A.J."/>
            <person name="Barry K."/>
            <person name="Miller A.N."/>
            <person name="Grigoriev I.V."/>
            <person name="Debuchy R."/>
            <person name="Gladieux P."/>
            <person name="Thoren M.H."/>
            <person name="Johannesson H."/>
        </authorList>
    </citation>
    <scope>NUCLEOTIDE SEQUENCE</scope>
    <source>
        <strain evidence="4">PSN293</strain>
    </source>
</reference>
<evidence type="ECO:0000313" key="4">
    <source>
        <dbReference type="EMBL" id="KAK4211286.1"/>
    </source>
</evidence>
<dbReference type="Pfam" id="PF13649">
    <property type="entry name" value="Methyltransf_25"/>
    <property type="match status" value="1"/>
</dbReference>